<comment type="caution">
    <text evidence="1">The sequence shown here is derived from an EMBL/GenBank/DDBJ whole genome shotgun (WGS) entry which is preliminary data.</text>
</comment>
<keyword evidence="2" id="KW-1185">Reference proteome</keyword>
<evidence type="ECO:0000313" key="1">
    <source>
        <dbReference type="EMBL" id="KAK8479361.1"/>
    </source>
</evidence>
<evidence type="ECO:0000313" key="2">
    <source>
        <dbReference type="Proteomes" id="UP001472677"/>
    </source>
</evidence>
<organism evidence="1 2">
    <name type="scientific">Hibiscus sabdariffa</name>
    <name type="common">roselle</name>
    <dbReference type="NCBI Taxonomy" id="183260"/>
    <lineage>
        <taxon>Eukaryota</taxon>
        <taxon>Viridiplantae</taxon>
        <taxon>Streptophyta</taxon>
        <taxon>Embryophyta</taxon>
        <taxon>Tracheophyta</taxon>
        <taxon>Spermatophyta</taxon>
        <taxon>Magnoliopsida</taxon>
        <taxon>eudicotyledons</taxon>
        <taxon>Gunneridae</taxon>
        <taxon>Pentapetalae</taxon>
        <taxon>rosids</taxon>
        <taxon>malvids</taxon>
        <taxon>Malvales</taxon>
        <taxon>Malvaceae</taxon>
        <taxon>Malvoideae</taxon>
        <taxon>Hibiscus</taxon>
    </lineage>
</organism>
<dbReference type="Proteomes" id="UP001472677">
    <property type="component" value="Unassembled WGS sequence"/>
</dbReference>
<dbReference type="EMBL" id="JBBPBM010002296">
    <property type="protein sequence ID" value="KAK8479361.1"/>
    <property type="molecule type" value="Genomic_DNA"/>
</dbReference>
<accession>A0ABR1ZFY8</accession>
<proteinExistence type="predicted"/>
<gene>
    <name evidence="1" type="ORF">V6N12_012466</name>
</gene>
<name>A0ABR1ZFY8_9ROSI</name>
<reference evidence="1 2" key="1">
    <citation type="journal article" date="2024" name="G3 (Bethesda)">
        <title>Genome assembly of Hibiscus sabdariffa L. provides insights into metabolisms of medicinal natural products.</title>
        <authorList>
            <person name="Kim T."/>
        </authorList>
    </citation>
    <scope>NUCLEOTIDE SEQUENCE [LARGE SCALE GENOMIC DNA]</scope>
    <source>
        <strain evidence="1">TK-2024</strain>
        <tissue evidence="1">Old leaves</tissue>
    </source>
</reference>
<sequence length="161" mass="17391">MEGAKEVRNVEGRINQIAPVWVASQGKVVAANSSLPATKNVAVQVLDLALTPSPRATKGRVLPSSIREARLSNLMEDLDNAETLEASRLESCPSLKVGDGDRVSWVHNSAFEQVSITDMQGLGLASNFIITTQEILDQIAAIQPPQDWLGSDTPGWRWTAT</sequence>
<protein>
    <submittedName>
        <fullName evidence="1">Uncharacterized protein</fullName>
    </submittedName>
</protein>